<gene>
    <name evidence="2" type="ORF">SDC9_33335</name>
</gene>
<name>A0A644V8H1_9ZZZZ</name>
<accession>A0A644V8H1</accession>
<organism evidence="2">
    <name type="scientific">bioreactor metagenome</name>
    <dbReference type="NCBI Taxonomy" id="1076179"/>
    <lineage>
        <taxon>unclassified sequences</taxon>
        <taxon>metagenomes</taxon>
        <taxon>ecological metagenomes</taxon>
    </lineage>
</organism>
<dbReference type="NCBIfam" id="TIGR04183">
    <property type="entry name" value="Por_Secre_tail"/>
    <property type="match status" value="1"/>
</dbReference>
<protein>
    <recommendedName>
        <fullName evidence="1">Secretion system C-terminal sorting domain-containing protein</fullName>
    </recommendedName>
</protein>
<evidence type="ECO:0000259" key="1">
    <source>
        <dbReference type="Pfam" id="PF18962"/>
    </source>
</evidence>
<evidence type="ECO:0000313" key="2">
    <source>
        <dbReference type="EMBL" id="MPL87335.1"/>
    </source>
</evidence>
<comment type="caution">
    <text evidence="2">The sequence shown here is derived from an EMBL/GenBank/DDBJ whole genome shotgun (WGS) entry which is preliminary data.</text>
</comment>
<dbReference type="Pfam" id="PF18962">
    <property type="entry name" value="Por_Secre_tail"/>
    <property type="match status" value="1"/>
</dbReference>
<dbReference type="AlphaFoldDB" id="A0A644V8H1"/>
<dbReference type="EMBL" id="VSSQ01000237">
    <property type="protein sequence ID" value="MPL87335.1"/>
    <property type="molecule type" value="Genomic_DNA"/>
</dbReference>
<sequence>MKKLITFLNLAAFISTGVLYAGTYSGGNGDVSNPYQIATLDDLIELSATPADHGAHFIQTLDIDAAASSSLNNGDGFAPIGKIGVSLFFGNYNGNGKIISNLTINRPSEDNIGLFGYVNGATISDIHLKEASITGNNYVGSIVGNLWNGANVRQSSVTDGSVTGKQRVGGIIGNIAAEAANASTTMIHKSYSTASVNGNDFVGGLAGYSTGRIEKCYAMSATVIATGGGVGGLVGQIDGTATISECYAAGGTVTGAPGYSGGAIGFASAGIPTSNIEKLYWNTERTSQLTSAGGEGKTTNEMLQQATYVGWDFSETWKFAANRNFNHPILYWQNETLLPTTNLTTIYQGRNIYPTYANDLFYIRSDKAGQISIFDIYGNTVKNAVIHTGENCIDISHLPTGIYLVTAHTTTAKIIKR</sequence>
<proteinExistence type="predicted"/>
<dbReference type="InterPro" id="IPR026444">
    <property type="entry name" value="Secre_tail"/>
</dbReference>
<reference evidence="2" key="1">
    <citation type="submission" date="2019-08" db="EMBL/GenBank/DDBJ databases">
        <authorList>
            <person name="Kucharzyk K."/>
            <person name="Murdoch R.W."/>
            <person name="Higgins S."/>
            <person name="Loffler F."/>
        </authorList>
    </citation>
    <scope>NUCLEOTIDE SEQUENCE</scope>
</reference>
<feature type="domain" description="Secretion system C-terminal sorting" evidence="1">
    <location>
        <begin position="352"/>
        <end position="416"/>
    </location>
</feature>
<dbReference type="Gene3D" id="2.160.20.110">
    <property type="match status" value="1"/>
</dbReference>